<proteinExistence type="predicted"/>
<keyword evidence="2" id="KW-1185">Reference proteome</keyword>
<dbReference type="EMBL" id="FOKJ01000023">
    <property type="protein sequence ID" value="SFB19761.1"/>
    <property type="molecule type" value="Genomic_DNA"/>
</dbReference>
<gene>
    <name evidence="1" type="ORF">SAMN04244571_01752</name>
</gene>
<evidence type="ECO:0008006" key="3">
    <source>
        <dbReference type="Google" id="ProtNLM"/>
    </source>
</evidence>
<evidence type="ECO:0000313" key="2">
    <source>
        <dbReference type="Proteomes" id="UP000198861"/>
    </source>
</evidence>
<accession>A0A1I0Z2H4</accession>
<name>A0A1I0Z2H4_9GAMM</name>
<reference evidence="1 2" key="1">
    <citation type="submission" date="2016-10" db="EMBL/GenBank/DDBJ databases">
        <authorList>
            <person name="Varghese N."/>
            <person name="Submissions S."/>
        </authorList>
    </citation>
    <scope>NUCLEOTIDE SEQUENCE [LARGE SCALE GENOMIC DNA]</scope>
    <source>
        <strain evidence="1 2">DSM 282</strain>
    </source>
</reference>
<comment type="caution">
    <text evidence="1">The sequence shown here is derived from an EMBL/GenBank/DDBJ whole genome shotgun (WGS) entry which is preliminary data.</text>
</comment>
<evidence type="ECO:0000313" key="1">
    <source>
        <dbReference type="EMBL" id="SFB19761.1"/>
    </source>
</evidence>
<dbReference type="Proteomes" id="UP000198861">
    <property type="component" value="Unassembled WGS sequence"/>
</dbReference>
<protein>
    <recommendedName>
        <fullName evidence="3">Transposase, Mutator family</fullName>
    </recommendedName>
</protein>
<sequence>MSDQNVVDVGLLDEELDDLLQALAEKTGKDPMDVGGKVIRDTLRKMELLQGLNEGQVLSFPGGPAKGLKRN</sequence>
<dbReference type="RefSeq" id="WP_091013324.1">
    <property type="nucleotide sequence ID" value="NZ_FOKJ01000023.1"/>
</dbReference>
<organism evidence="1 2">
    <name type="scientific">Azotobacter beijerinckii</name>
    <dbReference type="NCBI Taxonomy" id="170623"/>
    <lineage>
        <taxon>Bacteria</taxon>
        <taxon>Pseudomonadati</taxon>
        <taxon>Pseudomonadota</taxon>
        <taxon>Gammaproteobacteria</taxon>
        <taxon>Pseudomonadales</taxon>
        <taxon>Pseudomonadaceae</taxon>
        <taxon>Azotobacter</taxon>
    </lineage>
</organism>